<proteinExistence type="predicted"/>
<name>A0A9P7R2S9_9PEZI</name>
<reference evidence="1" key="1">
    <citation type="submission" date="2021-05" db="EMBL/GenBank/DDBJ databases">
        <title>Comparative genomics of three Colletotrichum scovillei strains and genetic complementation revealed genes involved fungal growth and virulence on chili pepper.</title>
        <authorList>
            <person name="Hsieh D.-K."/>
            <person name="Chuang S.-C."/>
            <person name="Chen C.-Y."/>
            <person name="Chao Y.-T."/>
            <person name="Lu M.-Y.J."/>
            <person name="Lee M.-H."/>
            <person name="Shih M.-C."/>
        </authorList>
    </citation>
    <scope>NUCLEOTIDE SEQUENCE</scope>
    <source>
        <strain evidence="1">Coll-153</strain>
    </source>
</reference>
<dbReference type="Proteomes" id="UP000699042">
    <property type="component" value="Unassembled WGS sequence"/>
</dbReference>
<dbReference type="AlphaFoldDB" id="A0A9P7R2S9"/>
<evidence type="ECO:0000313" key="2">
    <source>
        <dbReference type="Proteomes" id="UP000699042"/>
    </source>
</evidence>
<dbReference type="EMBL" id="JAESDN010000007">
    <property type="protein sequence ID" value="KAG7047443.1"/>
    <property type="molecule type" value="Genomic_DNA"/>
</dbReference>
<comment type="caution">
    <text evidence="1">The sequence shown here is derived from an EMBL/GenBank/DDBJ whole genome shotgun (WGS) entry which is preliminary data.</text>
</comment>
<sequence>MAIATAVNNTCLSMYDKIDQNFSHPRKKANSNPTLLSNGFICLFTQLLAQWSNESSPWLLLRIP</sequence>
<accession>A0A9P7R2S9</accession>
<protein>
    <submittedName>
        <fullName evidence="1">Uncharacterized protein</fullName>
    </submittedName>
</protein>
<keyword evidence="2" id="KW-1185">Reference proteome</keyword>
<evidence type="ECO:0000313" key="1">
    <source>
        <dbReference type="EMBL" id="KAG7047443.1"/>
    </source>
</evidence>
<organism evidence="1 2">
    <name type="scientific">Colletotrichum scovillei</name>
    <dbReference type="NCBI Taxonomy" id="1209932"/>
    <lineage>
        <taxon>Eukaryota</taxon>
        <taxon>Fungi</taxon>
        <taxon>Dikarya</taxon>
        <taxon>Ascomycota</taxon>
        <taxon>Pezizomycotina</taxon>
        <taxon>Sordariomycetes</taxon>
        <taxon>Hypocreomycetidae</taxon>
        <taxon>Glomerellales</taxon>
        <taxon>Glomerellaceae</taxon>
        <taxon>Colletotrichum</taxon>
        <taxon>Colletotrichum acutatum species complex</taxon>
    </lineage>
</organism>
<gene>
    <name evidence="1" type="ORF">JMJ77_010795</name>
</gene>